<sequence>MATRFLSLLRTIASYSGAKNLCRNAYPLRNFQYRSLTLSPPLNKIKKSGDKNASKTKISVNFENQIIREAKNEMEEIERILAEELTKHFSLQVDLRIYEDILVDLEDGSTKKMKHIGRISCKNNNMIAINFSDNPTLIKNAKLALQKSSLNINPQQEGVVLYISIPKMTRERREALANSAKSKVFNEYKNALNKVYIDADEKSTKTVKIKDEAQKNRTALLALKRAMEARGLAMVESKQKALLSEIA</sequence>
<evidence type="ECO:0000313" key="9">
    <source>
        <dbReference type="WBParaSite" id="SRAE_2000091100.1"/>
    </source>
</evidence>
<dbReference type="InterPro" id="IPR036191">
    <property type="entry name" value="RRF_sf"/>
</dbReference>
<dbReference type="SUPFAM" id="SSF55194">
    <property type="entry name" value="Ribosome recycling factor, RRF"/>
    <property type="match status" value="1"/>
</dbReference>
<dbReference type="Pfam" id="PF01765">
    <property type="entry name" value="RRF"/>
    <property type="match status" value="1"/>
</dbReference>
<keyword evidence="5" id="KW-0175">Coiled coil</keyword>
<dbReference type="Proteomes" id="UP000035682">
    <property type="component" value="Unplaced"/>
</dbReference>
<evidence type="ECO:0000256" key="5">
    <source>
        <dbReference type="SAM" id="Coils"/>
    </source>
</evidence>
<reference evidence="7 8" key="1">
    <citation type="submission" date="2014-09" db="EMBL/GenBank/DDBJ databases">
        <authorList>
            <person name="Martin A.A."/>
        </authorList>
    </citation>
    <scope>NUCLEOTIDE SEQUENCE</scope>
    <source>
        <strain evidence="8">ED321</strain>
        <strain evidence="7">ED321 Heterogonic</strain>
    </source>
</reference>
<evidence type="ECO:0000313" key="8">
    <source>
        <dbReference type="Proteomes" id="UP000035682"/>
    </source>
</evidence>
<proteinExistence type="inferred from homology"/>
<dbReference type="EMBL" id="LN609529">
    <property type="protein sequence ID" value="CEF66241.1"/>
    <property type="molecule type" value="Genomic_DNA"/>
</dbReference>
<dbReference type="CTD" id="36378605"/>
<evidence type="ECO:0000259" key="6">
    <source>
        <dbReference type="Pfam" id="PF01765"/>
    </source>
</evidence>
<keyword evidence="3" id="KW-0648">Protein biosynthesis</keyword>
<comment type="similarity">
    <text evidence="1">Belongs to the RRF family.</text>
</comment>
<dbReference type="PANTHER" id="PTHR20982:SF3">
    <property type="entry name" value="MITOCHONDRIAL RIBOSOME RECYCLING FACTOR PSEUDO 1"/>
    <property type="match status" value="1"/>
</dbReference>
<dbReference type="OMA" id="VYSKYDR"/>
<dbReference type="GO" id="GO:0005739">
    <property type="term" value="C:mitochondrion"/>
    <property type="evidence" value="ECO:0007669"/>
    <property type="project" value="TreeGrafter"/>
</dbReference>
<dbReference type="PANTHER" id="PTHR20982">
    <property type="entry name" value="RIBOSOME RECYCLING FACTOR"/>
    <property type="match status" value="1"/>
</dbReference>
<dbReference type="Gene3D" id="1.10.132.20">
    <property type="entry name" value="Ribosome-recycling factor"/>
    <property type="match status" value="1"/>
</dbReference>
<name>A0A090L905_STRRB</name>
<protein>
    <recommendedName>
        <fullName evidence="2">Ribosome-recycling factor, mitochondrial</fullName>
    </recommendedName>
    <alternativeName>
        <fullName evidence="4">Ribosome-releasing factor, mitochondrial</fullName>
    </alternativeName>
</protein>
<dbReference type="GeneID" id="36378605"/>
<evidence type="ECO:0000256" key="3">
    <source>
        <dbReference type="ARBA" id="ARBA00022917"/>
    </source>
</evidence>
<evidence type="ECO:0000256" key="4">
    <source>
        <dbReference type="ARBA" id="ARBA00033107"/>
    </source>
</evidence>
<organism evidence="7">
    <name type="scientific">Strongyloides ratti</name>
    <name type="common">Parasitic roundworm</name>
    <dbReference type="NCBI Taxonomy" id="34506"/>
    <lineage>
        <taxon>Eukaryota</taxon>
        <taxon>Metazoa</taxon>
        <taxon>Ecdysozoa</taxon>
        <taxon>Nematoda</taxon>
        <taxon>Chromadorea</taxon>
        <taxon>Rhabditida</taxon>
        <taxon>Tylenchina</taxon>
        <taxon>Panagrolaimomorpha</taxon>
        <taxon>Strongyloidoidea</taxon>
        <taxon>Strongyloididae</taxon>
        <taxon>Strongyloides</taxon>
    </lineage>
</organism>
<dbReference type="WBParaSite" id="SRAE_2000091100.1">
    <property type="protein sequence ID" value="SRAE_2000091100.1"/>
    <property type="gene ID" value="WBGene00261111"/>
</dbReference>
<feature type="domain" description="Ribosome recycling factor" evidence="6">
    <location>
        <begin position="82"/>
        <end position="243"/>
    </location>
</feature>
<reference evidence="9" key="2">
    <citation type="submission" date="2020-12" db="UniProtKB">
        <authorList>
            <consortium name="WormBaseParasite"/>
        </authorList>
    </citation>
    <scope>IDENTIFICATION</scope>
</reference>
<keyword evidence="8" id="KW-1185">Reference proteome</keyword>
<evidence type="ECO:0000256" key="2">
    <source>
        <dbReference type="ARBA" id="ARBA00020581"/>
    </source>
</evidence>
<dbReference type="InterPro" id="IPR023584">
    <property type="entry name" value="Ribosome_recyc_fac_dom"/>
</dbReference>
<dbReference type="InterPro" id="IPR002661">
    <property type="entry name" value="Ribosome_recyc_fac"/>
</dbReference>
<dbReference type="RefSeq" id="XP_024505441.1">
    <property type="nucleotide sequence ID" value="XM_024651799.1"/>
</dbReference>
<dbReference type="WormBase" id="SRAE_2000091100">
    <property type="protein sequence ID" value="SRP05535"/>
    <property type="gene ID" value="WBGene00261111"/>
</dbReference>
<dbReference type="AlphaFoldDB" id="A0A090L905"/>
<dbReference type="STRING" id="34506.A0A090L905"/>
<dbReference type="FunFam" id="3.30.1360.40:FF:000001">
    <property type="entry name" value="Ribosome-recycling factor"/>
    <property type="match status" value="1"/>
</dbReference>
<evidence type="ECO:0000313" key="10">
    <source>
        <dbReference type="WormBase" id="SRAE_2000091100"/>
    </source>
</evidence>
<dbReference type="Gene3D" id="3.30.1360.40">
    <property type="match status" value="1"/>
</dbReference>
<evidence type="ECO:0000313" key="7">
    <source>
        <dbReference type="EMBL" id="CEF66241.1"/>
    </source>
</evidence>
<evidence type="ECO:0000256" key="1">
    <source>
        <dbReference type="ARBA" id="ARBA00005912"/>
    </source>
</evidence>
<dbReference type="GO" id="GO:0006412">
    <property type="term" value="P:translation"/>
    <property type="evidence" value="ECO:0007669"/>
    <property type="project" value="UniProtKB-KW"/>
</dbReference>
<feature type="coiled-coil region" evidence="5">
    <location>
        <begin position="60"/>
        <end position="87"/>
    </location>
</feature>
<accession>A0A090L905</accession>
<dbReference type="OrthoDB" id="407355at2759"/>
<dbReference type="GO" id="GO:0043023">
    <property type="term" value="F:ribosomal large subunit binding"/>
    <property type="evidence" value="ECO:0007669"/>
    <property type="project" value="TreeGrafter"/>
</dbReference>
<gene>
    <name evidence="7 9 10" type="ORF">SRAE_2000091100</name>
</gene>